<dbReference type="Proteomes" id="UP001153620">
    <property type="component" value="Chromosome 1"/>
</dbReference>
<evidence type="ECO:0000313" key="2">
    <source>
        <dbReference type="Proteomes" id="UP001153620"/>
    </source>
</evidence>
<sequence length="127" mass="14744">MQSEHKISHPHPKNPVKTKMLHMGKGRLLRLQQIYQGLNPGNETFQVEIVKRINNVTDAIEFLQKIEQLNRWSRKFVVLDCPTDMAKDIVKTHVRDVTLGKRTYHYLLSGLKNQKNLSVACFCFRGS</sequence>
<dbReference type="Gene3D" id="3.40.50.2300">
    <property type="match status" value="1"/>
</dbReference>
<accession>A0A9N9RLI8</accession>
<protein>
    <recommendedName>
        <fullName evidence="3">Receptor ligand binding region domain-containing protein</fullName>
    </recommendedName>
</protein>
<dbReference type="EMBL" id="OU895877">
    <property type="protein sequence ID" value="CAG9800492.1"/>
    <property type="molecule type" value="Genomic_DNA"/>
</dbReference>
<gene>
    <name evidence="1" type="ORF">CHIRRI_LOCUS3434</name>
</gene>
<keyword evidence="2" id="KW-1185">Reference proteome</keyword>
<evidence type="ECO:0008006" key="3">
    <source>
        <dbReference type="Google" id="ProtNLM"/>
    </source>
</evidence>
<reference evidence="1" key="2">
    <citation type="submission" date="2022-10" db="EMBL/GenBank/DDBJ databases">
        <authorList>
            <consortium name="ENA_rothamsted_submissions"/>
            <consortium name="culmorum"/>
            <person name="King R."/>
        </authorList>
    </citation>
    <scope>NUCLEOTIDE SEQUENCE</scope>
</reference>
<evidence type="ECO:0000313" key="1">
    <source>
        <dbReference type="EMBL" id="CAG9800492.1"/>
    </source>
</evidence>
<name>A0A9N9RLI8_9DIPT</name>
<dbReference type="OrthoDB" id="437457at2759"/>
<dbReference type="AlphaFoldDB" id="A0A9N9RLI8"/>
<proteinExistence type="predicted"/>
<reference evidence="1" key="1">
    <citation type="submission" date="2022-01" db="EMBL/GenBank/DDBJ databases">
        <authorList>
            <person name="King R."/>
        </authorList>
    </citation>
    <scope>NUCLEOTIDE SEQUENCE</scope>
</reference>
<organism evidence="1 2">
    <name type="scientific">Chironomus riparius</name>
    <dbReference type="NCBI Taxonomy" id="315576"/>
    <lineage>
        <taxon>Eukaryota</taxon>
        <taxon>Metazoa</taxon>
        <taxon>Ecdysozoa</taxon>
        <taxon>Arthropoda</taxon>
        <taxon>Hexapoda</taxon>
        <taxon>Insecta</taxon>
        <taxon>Pterygota</taxon>
        <taxon>Neoptera</taxon>
        <taxon>Endopterygota</taxon>
        <taxon>Diptera</taxon>
        <taxon>Nematocera</taxon>
        <taxon>Chironomoidea</taxon>
        <taxon>Chironomidae</taxon>
        <taxon>Chironominae</taxon>
        <taxon>Chironomus</taxon>
    </lineage>
</organism>